<reference evidence="3 4" key="1">
    <citation type="submission" date="2020-02" db="EMBL/GenBank/DDBJ databases">
        <title>Genome sequence of Roseobacter ponti.</title>
        <authorList>
            <person name="Hollensteiner J."/>
            <person name="Schneider D."/>
            <person name="Poehlein A."/>
            <person name="Daniel R."/>
        </authorList>
    </citation>
    <scope>NUCLEOTIDE SEQUENCE [LARGE SCALE GENOMIC DNA]</scope>
    <source>
        <strain evidence="3 4">DSM 106830</strain>
    </source>
</reference>
<evidence type="ECO:0000313" key="4">
    <source>
        <dbReference type="Proteomes" id="UP000503308"/>
    </source>
</evidence>
<evidence type="ECO:0000313" key="3">
    <source>
        <dbReference type="EMBL" id="QJF50493.1"/>
    </source>
</evidence>
<dbReference type="EMBL" id="CP048788">
    <property type="protein sequence ID" value="QJF50493.1"/>
    <property type="molecule type" value="Genomic_DNA"/>
</dbReference>
<evidence type="ECO:0000256" key="2">
    <source>
        <dbReference type="SAM" id="SignalP"/>
    </source>
</evidence>
<evidence type="ECO:0000256" key="1">
    <source>
        <dbReference type="SAM" id="MobiDB-lite"/>
    </source>
</evidence>
<feature type="compositionally biased region" description="Basic and acidic residues" evidence="1">
    <location>
        <begin position="38"/>
        <end position="58"/>
    </location>
</feature>
<feature type="signal peptide" evidence="2">
    <location>
        <begin position="1"/>
        <end position="22"/>
    </location>
</feature>
<feature type="region of interest" description="Disordered" evidence="1">
    <location>
        <begin position="20"/>
        <end position="74"/>
    </location>
</feature>
<accession>A0A858SS27</accession>
<dbReference type="Proteomes" id="UP000503308">
    <property type="component" value="Chromosome"/>
</dbReference>
<proteinExistence type="predicted"/>
<sequence length="74" mass="7529">MSLVKTLTLIVFTTALATGALAKGHDQGRTDTPGGPDARTETAEGAHAGVGKDTDNISKRGAQARASKGKPARK</sequence>
<feature type="chain" id="PRO_5032612068" evidence="2">
    <location>
        <begin position="23"/>
        <end position="74"/>
    </location>
</feature>
<dbReference type="RefSeq" id="WP_169639709.1">
    <property type="nucleotide sequence ID" value="NZ_CP048788.1"/>
</dbReference>
<gene>
    <name evidence="3" type="ORF">G3256_04640</name>
</gene>
<organism evidence="3 4">
    <name type="scientific">Roseobacter ponti</name>
    <dbReference type="NCBI Taxonomy" id="1891787"/>
    <lineage>
        <taxon>Bacteria</taxon>
        <taxon>Pseudomonadati</taxon>
        <taxon>Pseudomonadota</taxon>
        <taxon>Alphaproteobacteria</taxon>
        <taxon>Rhodobacterales</taxon>
        <taxon>Roseobacteraceae</taxon>
        <taxon>Roseobacter</taxon>
    </lineage>
</organism>
<keyword evidence="4" id="KW-1185">Reference proteome</keyword>
<keyword evidence="2" id="KW-0732">Signal</keyword>
<dbReference type="AlphaFoldDB" id="A0A858SS27"/>
<name>A0A858SS27_9RHOB</name>
<dbReference type="KEGG" id="rpon:G3256_04640"/>
<protein>
    <submittedName>
        <fullName evidence="3">Uncharacterized protein</fullName>
    </submittedName>
</protein>